<evidence type="ECO:0000256" key="1">
    <source>
        <dbReference type="SAM" id="MobiDB-lite"/>
    </source>
</evidence>
<feature type="transmembrane region" description="Helical" evidence="2">
    <location>
        <begin position="58"/>
        <end position="77"/>
    </location>
</feature>
<sequence length="234" mass="25509">MGAGSNPWSIWSDGLLLPVWFIRLILFDVLLWDVSPPVLVGDALWFSVMAVMCRVHSLALAALVACQVGSLFLIFGMKGLFSFDDFSTVRFGMYSVTMLVIVACAYFLDEQSRLQSFGQLTSLEDRNARLADQLLRWKFIPSPGSQTLHGHGNCGSVDDDASRRGSSQSSARSILRRGGAGAAGQVGLERAGLSVRFRTPGPDPSTLVQTSRPRSGSFLVREQATPLNLHDVME</sequence>
<dbReference type="Proteomes" id="UP001189429">
    <property type="component" value="Unassembled WGS sequence"/>
</dbReference>
<gene>
    <name evidence="3" type="ORF">PCOR1329_LOCUS50053</name>
</gene>
<proteinExistence type="predicted"/>
<evidence type="ECO:0000313" key="3">
    <source>
        <dbReference type="EMBL" id="CAK0861357.1"/>
    </source>
</evidence>
<keyword evidence="2" id="KW-1133">Transmembrane helix</keyword>
<evidence type="ECO:0000313" key="4">
    <source>
        <dbReference type="Proteomes" id="UP001189429"/>
    </source>
</evidence>
<dbReference type="EMBL" id="CAUYUJ010016059">
    <property type="protein sequence ID" value="CAK0861357.1"/>
    <property type="molecule type" value="Genomic_DNA"/>
</dbReference>
<keyword evidence="2" id="KW-0472">Membrane</keyword>
<evidence type="ECO:0000256" key="2">
    <source>
        <dbReference type="SAM" id="Phobius"/>
    </source>
</evidence>
<comment type="caution">
    <text evidence="3">The sequence shown here is derived from an EMBL/GenBank/DDBJ whole genome shotgun (WGS) entry which is preliminary data.</text>
</comment>
<feature type="compositionally biased region" description="Low complexity" evidence="1">
    <location>
        <begin position="164"/>
        <end position="177"/>
    </location>
</feature>
<feature type="transmembrane region" description="Helical" evidence="2">
    <location>
        <begin position="20"/>
        <end position="46"/>
    </location>
</feature>
<feature type="transmembrane region" description="Helical" evidence="2">
    <location>
        <begin position="89"/>
        <end position="108"/>
    </location>
</feature>
<feature type="region of interest" description="Disordered" evidence="1">
    <location>
        <begin position="146"/>
        <end position="217"/>
    </location>
</feature>
<accession>A0ABN9UN50</accession>
<reference evidence="3" key="1">
    <citation type="submission" date="2023-10" db="EMBL/GenBank/DDBJ databases">
        <authorList>
            <person name="Chen Y."/>
            <person name="Shah S."/>
            <person name="Dougan E. K."/>
            <person name="Thang M."/>
            <person name="Chan C."/>
        </authorList>
    </citation>
    <scope>NUCLEOTIDE SEQUENCE [LARGE SCALE GENOMIC DNA]</scope>
</reference>
<evidence type="ECO:0008006" key="5">
    <source>
        <dbReference type="Google" id="ProtNLM"/>
    </source>
</evidence>
<keyword evidence="2" id="KW-0812">Transmembrane</keyword>
<name>A0ABN9UN50_9DINO</name>
<protein>
    <recommendedName>
        <fullName evidence="5">Transmembrane protein</fullName>
    </recommendedName>
</protein>
<organism evidence="3 4">
    <name type="scientific">Prorocentrum cordatum</name>
    <dbReference type="NCBI Taxonomy" id="2364126"/>
    <lineage>
        <taxon>Eukaryota</taxon>
        <taxon>Sar</taxon>
        <taxon>Alveolata</taxon>
        <taxon>Dinophyceae</taxon>
        <taxon>Prorocentrales</taxon>
        <taxon>Prorocentraceae</taxon>
        <taxon>Prorocentrum</taxon>
    </lineage>
</organism>
<keyword evidence="4" id="KW-1185">Reference proteome</keyword>